<comment type="caution">
    <text evidence="1">The sequence shown here is derived from an EMBL/GenBank/DDBJ whole genome shotgun (WGS) entry which is preliminary data.</text>
</comment>
<protein>
    <submittedName>
        <fullName evidence="1">Uncharacterized protein</fullName>
    </submittedName>
</protein>
<keyword evidence="2" id="KW-1185">Reference proteome</keyword>
<organism evidence="1 2">
    <name type="scientific">Marasmius tenuissimus</name>
    <dbReference type="NCBI Taxonomy" id="585030"/>
    <lineage>
        <taxon>Eukaryota</taxon>
        <taxon>Fungi</taxon>
        <taxon>Dikarya</taxon>
        <taxon>Basidiomycota</taxon>
        <taxon>Agaricomycotina</taxon>
        <taxon>Agaricomycetes</taxon>
        <taxon>Agaricomycetidae</taxon>
        <taxon>Agaricales</taxon>
        <taxon>Marasmiineae</taxon>
        <taxon>Marasmiaceae</taxon>
        <taxon>Marasmius</taxon>
    </lineage>
</organism>
<evidence type="ECO:0000313" key="2">
    <source>
        <dbReference type="Proteomes" id="UP001437256"/>
    </source>
</evidence>
<reference evidence="1 2" key="1">
    <citation type="submission" date="2024-05" db="EMBL/GenBank/DDBJ databases">
        <title>A draft genome resource for the thread blight pathogen Marasmius tenuissimus strain MS-2.</title>
        <authorList>
            <person name="Yulfo-Soto G.E."/>
            <person name="Baruah I.K."/>
            <person name="Amoako-Attah I."/>
            <person name="Bukari Y."/>
            <person name="Meinhardt L.W."/>
            <person name="Bailey B.A."/>
            <person name="Cohen S.P."/>
        </authorList>
    </citation>
    <scope>NUCLEOTIDE SEQUENCE [LARGE SCALE GENOMIC DNA]</scope>
    <source>
        <strain evidence="1 2">MS-2</strain>
    </source>
</reference>
<sequence length="74" mass="8312">MASTASIILNTYYAFLNLRQLYYYDDSAWEGVPDEVARFFGADDFENVRKKAELLQHSLGLIGYAAQAITVASK</sequence>
<dbReference type="EMBL" id="JBBXMP010000115">
    <property type="protein sequence ID" value="KAL0062064.1"/>
    <property type="molecule type" value="Genomic_DNA"/>
</dbReference>
<accession>A0ABR2ZMA5</accession>
<evidence type="ECO:0000313" key="1">
    <source>
        <dbReference type="EMBL" id="KAL0062064.1"/>
    </source>
</evidence>
<dbReference type="Proteomes" id="UP001437256">
    <property type="component" value="Unassembled WGS sequence"/>
</dbReference>
<name>A0ABR2ZMA5_9AGAR</name>
<proteinExistence type="predicted"/>
<gene>
    <name evidence="1" type="ORF">AAF712_011064</name>
</gene>